<name>A0A918ZX21_9ACTN</name>
<dbReference type="InterPro" id="IPR016181">
    <property type="entry name" value="Acyl_CoA_acyltransferase"/>
</dbReference>
<dbReference type="EMBL" id="BNBT01000075">
    <property type="protein sequence ID" value="GHE72168.1"/>
    <property type="molecule type" value="Genomic_DNA"/>
</dbReference>
<proteinExistence type="predicted"/>
<dbReference type="PROSITE" id="PS51186">
    <property type="entry name" value="GNAT"/>
    <property type="match status" value="1"/>
</dbReference>
<dbReference type="GO" id="GO:1990189">
    <property type="term" value="F:protein N-terminal-serine acetyltransferase activity"/>
    <property type="evidence" value="ECO:0007669"/>
    <property type="project" value="TreeGrafter"/>
</dbReference>
<dbReference type="Pfam" id="PF13302">
    <property type="entry name" value="Acetyltransf_3"/>
    <property type="match status" value="1"/>
</dbReference>
<dbReference type="PANTHER" id="PTHR43441:SF10">
    <property type="entry name" value="ACETYLTRANSFERASE"/>
    <property type="match status" value="1"/>
</dbReference>
<dbReference type="SUPFAM" id="SSF55729">
    <property type="entry name" value="Acyl-CoA N-acyltransferases (Nat)"/>
    <property type="match status" value="1"/>
</dbReference>
<reference evidence="2" key="2">
    <citation type="submission" date="2020-09" db="EMBL/GenBank/DDBJ databases">
        <authorList>
            <person name="Sun Q."/>
            <person name="Ohkuma M."/>
        </authorList>
    </citation>
    <scope>NUCLEOTIDE SEQUENCE</scope>
    <source>
        <strain evidence="2">JCM 4784</strain>
    </source>
</reference>
<comment type="caution">
    <text evidence="2">The sequence shown here is derived from an EMBL/GenBank/DDBJ whole genome shotgun (WGS) entry which is preliminary data.</text>
</comment>
<evidence type="ECO:0000259" key="1">
    <source>
        <dbReference type="PROSITE" id="PS51186"/>
    </source>
</evidence>
<sequence>MEPVTLTTSRLLLRTFTPADTDEVYAACQDPDIQRWTTIPSPYARVDAEGFTGRMVPDGWRLDTEYTFAVRPRAGGPLLAATSLHHPRAGSWEIGFWTATEHRGNGYMTEAVLALAHWAFTRLGCTRLEWRAEVGNTGSRAVAEKAGFTFEGTLRAALPNKDTLRDCWVAALLPTDIGLPSQQQYLPAGPVAPGPSDT</sequence>
<accession>A0A918ZX21</accession>
<reference evidence="2" key="1">
    <citation type="journal article" date="2014" name="Int. J. Syst. Evol. Microbiol.">
        <title>Complete genome sequence of Corynebacterium casei LMG S-19264T (=DSM 44701T), isolated from a smear-ripened cheese.</title>
        <authorList>
            <consortium name="US DOE Joint Genome Institute (JGI-PGF)"/>
            <person name="Walter F."/>
            <person name="Albersmeier A."/>
            <person name="Kalinowski J."/>
            <person name="Ruckert C."/>
        </authorList>
    </citation>
    <scope>NUCLEOTIDE SEQUENCE</scope>
    <source>
        <strain evidence="2">JCM 4784</strain>
    </source>
</reference>
<keyword evidence="3" id="KW-1185">Reference proteome</keyword>
<protein>
    <submittedName>
        <fullName evidence="2">Acetyltransferase</fullName>
    </submittedName>
</protein>
<evidence type="ECO:0000313" key="3">
    <source>
        <dbReference type="Proteomes" id="UP000608024"/>
    </source>
</evidence>
<dbReference type="Gene3D" id="3.40.630.30">
    <property type="match status" value="1"/>
</dbReference>
<dbReference type="GO" id="GO:0005737">
    <property type="term" value="C:cytoplasm"/>
    <property type="evidence" value="ECO:0007669"/>
    <property type="project" value="TreeGrafter"/>
</dbReference>
<dbReference type="AlphaFoldDB" id="A0A918ZX21"/>
<evidence type="ECO:0000313" key="2">
    <source>
        <dbReference type="EMBL" id="GHE72168.1"/>
    </source>
</evidence>
<dbReference type="PANTHER" id="PTHR43441">
    <property type="entry name" value="RIBOSOMAL-PROTEIN-SERINE ACETYLTRANSFERASE"/>
    <property type="match status" value="1"/>
</dbReference>
<dbReference type="InterPro" id="IPR051908">
    <property type="entry name" value="Ribosomal_N-acetyltransferase"/>
</dbReference>
<dbReference type="InterPro" id="IPR000182">
    <property type="entry name" value="GNAT_dom"/>
</dbReference>
<dbReference type="RefSeq" id="WP_190137873.1">
    <property type="nucleotide sequence ID" value="NZ_BNBT01000075.1"/>
</dbReference>
<dbReference type="Proteomes" id="UP000608024">
    <property type="component" value="Unassembled WGS sequence"/>
</dbReference>
<organism evidence="2 3">
    <name type="scientific">Streptomyces longispororuber</name>
    <dbReference type="NCBI Taxonomy" id="68230"/>
    <lineage>
        <taxon>Bacteria</taxon>
        <taxon>Bacillati</taxon>
        <taxon>Actinomycetota</taxon>
        <taxon>Actinomycetes</taxon>
        <taxon>Kitasatosporales</taxon>
        <taxon>Streptomycetaceae</taxon>
        <taxon>Streptomyces</taxon>
    </lineage>
</organism>
<feature type="domain" description="N-acetyltransferase" evidence="1">
    <location>
        <begin position="11"/>
        <end position="174"/>
    </location>
</feature>
<gene>
    <name evidence="2" type="ORF">GCM10018785_45530</name>
</gene>
<dbReference type="GO" id="GO:0008999">
    <property type="term" value="F:protein-N-terminal-alanine acetyltransferase activity"/>
    <property type="evidence" value="ECO:0007669"/>
    <property type="project" value="TreeGrafter"/>
</dbReference>